<dbReference type="FunFam" id="2.70.150.10:FF:000002">
    <property type="entry name" value="Copper-transporting ATPase 1, putative"/>
    <property type="match status" value="1"/>
</dbReference>
<dbReference type="SUPFAM" id="SSF56784">
    <property type="entry name" value="HAD-like"/>
    <property type="match status" value="1"/>
</dbReference>
<feature type="transmembrane region" description="Helical" evidence="8">
    <location>
        <begin position="12"/>
        <end position="30"/>
    </location>
</feature>
<keyword evidence="3 8" id="KW-0812">Transmembrane</keyword>
<keyword evidence="8" id="KW-1003">Cell membrane</keyword>
<dbReference type="AlphaFoldDB" id="A0A7S7RUL4"/>
<evidence type="ECO:0000256" key="5">
    <source>
        <dbReference type="ARBA" id="ARBA00022967"/>
    </source>
</evidence>
<keyword evidence="8" id="KW-0067">ATP-binding</keyword>
<dbReference type="Gene3D" id="2.70.150.10">
    <property type="entry name" value="Calcium-transporting ATPase, cytoplasmic transduction domain A"/>
    <property type="match status" value="1"/>
</dbReference>
<sequence length="642" mass="68661">MQKWLMKNRNRLTAATGILIVLAFAAKWLFKSETAESGLLLAASLIGGFPIAASAWQALKVKVISIDLLVTLAILGAFVIQEFEESAIVAFLFLFGAYLEQKTLAKTRSAIKELVEMVPETALRQTADGDFEEVDLDDLDEGDILLVKTGGKIPVDGEVVSGSGTANEASITGESMPLGKKPGDPVYAGTILENGTIRIKAEKVGDETTFGKIIELVEEAQDSKSQAERLIDRFSKYYTPVVLLLAIIVGLISQDLELAVTILVLGCPGALVIGVPVSNVAGIGNGAKQGILFKGSEVITKFSKVDTIMFDKTGTLTYGDPRVSQVKKYGQGQLAEQLLVSVEKESAHPLAKAITGYYEDLEAKEVEASQVLQGGGIVAQVAGQQVLVGNRYLLDQYHVPVTKEMERDMEELASAGNSLVLVAVNGQLELALGLKDEIRAGVKEDLAALKKLGVKNLLLLSGDNQKTVDLVAEELGLTEAYGQLLPEDKAEFVKKRQAAGEIVAFVGDGINDSPSLARADIGIAMGSGTDVAIETSNVVLMNGSFDRIPRALALAKATRRNMIENITIALAVVAVLLVSVLASSWMNMAIGMFVHEGSILVVILNAMRLLAYRSKLQKSRKLIENNFSQAAGPYTKGIESIQ</sequence>
<keyword evidence="4 8" id="KW-0479">Metal-binding</keyword>
<dbReference type="InterPro" id="IPR036412">
    <property type="entry name" value="HAD-like_sf"/>
</dbReference>
<comment type="similarity">
    <text evidence="2 8">Belongs to the cation transport ATPase (P-type) (TC 3.A.3) family. Type IB subfamily.</text>
</comment>
<dbReference type="Gene3D" id="3.40.50.1000">
    <property type="entry name" value="HAD superfamily/HAD-like"/>
    <property type="match status" value="1"/>
</dbReference>
<dbReference type="PANTHER" id="PTHR48085:SF5">
    <property type="entry name" value="CADMIUM_ZINC-TRANSPORTING ATPASE HMA4-RELATED"/>
    <property type="match status" value="1"/>
</dbReference>
<proteinExistence type="inferred from homology"/>
<dbReference type="Proteomes" id="UP000593735">
    <property type="component" value="Chromosome"/>
</dbReference>
<feature type="transmembrane region" description="Helical" evidence="8">
    <location>
        <begin position="258"/>
        <end position="284"/>
    </location>
</feature>
<dbReference type="RefSeq" id="WP_194371470.1">
    <property type="nucleotide sequence ID" value="NZ_CP063767.1"/>
</dbReference>
<gene>
    <name evidence="10" type="ORF">INP52_00465</name>
</gene>
<dbReference type="InterPro" id="IPR023214">
    <property type="entry name" value="HAD_sf"/>
</dbReference>
<dbReference type="GO" id="GO:0016887">
    <property type="term" value="F:ATP hydrolysis activity"/>
    <property type="evidence" value="ECO:0007669"/>
    <property type="project" value="InterPro"/>
</dbReference>
<evidence type="ECO:0000256" key="7">
    <source>
        <dbReference type="ARBA" id="ARBA00023136"/>
    </source>
</evidence>
<reference evidence="10 11" key="1">
    <citation type="submission" date="2020-10" db="EMBL/GenBank/DDBJ databases">
        <title>Olsenella immobilis sp.nov., isolated from the mud in a fermentation cellar used for the production of Chinese strong-flavoured liquor.</title>
        <authorList>
            <person name="Lu L."/>
        </authorList>
    </citation>
    <scope>NUCLEOTIDE SEQUENCE [LARGE SCALE GENOMIC DNA]</scope>
    <source>
        <strain evidence="10 11">LZLJ-2</strain>
    </source>
</reference>
<dbReference type="InterPro" id="IPR051014">
    <property type="entry name" value="Cation_Transport_ATPase_IB"/>
</dbReference>
<feature type="transmembrane region" description="Helical" evidence="8">
    <location>
        <begin position="592"/>
        <end position="611"/>
    </location>
</feature>
<keyword evidence="11" id="KW-1185">Reference proteome</keyword>
<dbReference type="InterPro" id="IPR059000">
    <property type="entry name" value="ATPase_P-type_domA"/>
</dbReference>
<dbReference type="InterPro" id="IPR008250">
    <property type="entry name" value="ATPase_P-typ_transduc_dom_A_sf"/>
</dbReference>
<dbReference type="NCBIfam" id="TIGR01511">
    <property type="entry name" value="ATPase-IB1_Cu"/>
    <property type="match status" value="1"/>
</dbReference>
<dbReference type="CDD" id="cd02079">
    <property type="entry name" value="P-type_ATPase_HM"/>
    <property type="match status" value="1"/>
</dbReference>
<comment type="subcellular location">
    <subcellularLocation>
        <location evidence="1">Cell membrane</location>
        <topology evidence="1">Multi-pass membrane protein</topology>
    </subcellularLocation>
</comment>
<dbReference type="InterPro" id="IPR023298">
    <property type="entry name" value="ATPase_P-typ_TM_dom_sf"/>
</dbReference>
<evidence type="ECO:0000259" key="9">
    <source>
        <dbReference type="Pfam" id="PF00122"/>
    </source>
</evidence>
<dbReference type="GO" id="GO:0005524">
    <property type="term" value="F:ATP binding"/>
    <property type="evidence" value="ECO:0007669"/>
    <property type="project" value="UniProtKB-UniRule"/>
</dbReference>
<evidence type="ECO:0000256" key="6">
    <source>
        <dbReference type="ARBA" id="ARBA00022989"/>
    </source>
</evidence>
<evidence type="ECO:0000256" key="1">
    <source>
        <dbReference type="ARBA" id="ARBA00004651"/>
    </source>
</evidence>
<feature type="transmembrane region" description="Helical" evidence="8">
    <location>
        <begin position="566"/>
        <end position="586"/>
    </location>
</feature>
<dbReference type="InterPro" id="IPR018303">
    <property type="entry name" value="ATPase_P-typ_P_site"/>
</dbReference>
<accession>A0A7S7RUL4</accession>
<dbReference type="PANTHER" id="PTHR48085">
    <property type="entry name" value="CADMIUM/ZINC-TRANSPORTING ATPASE HMA2-RELATED"/>
    <property type="match status" value="1"/>
</dbReference>
<evidence type="ECO:0000256" key="4">
    <source>
        <dbReference type="ARBA" id="ARBA00022723"/>
    </source>
</evidence>
<dbReference type="PROSITE" id="PS00154">
    <property type="entry name" value="ATPASE_E1_E2"/>
    <property type="match status" value="1"/>
</dbReference>
<keyword evidence="6 8" id="KW-1133">Transmembrane helix</keyword>
<evidence type="ECO:0000313" key="10">
    <source>
        <dbReference type="EMBL" id="QOY60735.1"/>
    </source>
</evidence>
<keyword evidence="8" id="KW-0547">Nucleotide-binding</keyword>
<dbReference type="InterPro" id="IPR044492">
    <property type="entry name" value="P_typ_ATPase_HD_dom"/>
</dbReference>
<organism evidence="10 11">
    <name type="scientific">Thermophilibacter immobilis</name>
    <dbReference type="NCBI Taxonomy" id="2779519"/>
    <lineage>
        <taxon>Bacteria</taxon>
        <taxon>Bacillati</taxon>
        <taxon>Actinomycetota</taxon>
        <taxon>Coriobacteriia</taxon>
        <taxon>Coriobacteriales</taxon>
        <taxon>Atopobiaceae</taxon>
        <taxon>Thermophilibacter</taxon>
    </lineage>
</organism>
<dbReference type="SFLD" id="SFLDS00003">
    <property type="entry name" value="Haloacid_Dehalogenase"/>
    <property type="match status" value="1"/>
</dbReference>
<dbReference type="SFLD" id="SFLDF00027">
    <property type="entry name" value="p-type_atpase"/>
    <property type="match status" value="1"/>
</dbReference>
<keyword evidence="7 8" id="KW-0472">Membrane</keyword>
<dbReference type="SUPFAM" id="SSF81665">
    <property type="entry name" value="Calcium ATPase, transmembrane domain M"/>
    <property type="match status" value="1"/>
</dbReference>
<evidence type="ECO:0000256" key="8">
    <source>
        <dbReference type="RuleBase" id="RU362081"/>
    </source>
</evidence>
<dbReference type="NCBIfam" id="TIGR01525">
    <property type="entry name" value="ATPase-IB_hvy"/>
    <property type="match status" value="1"/>
</dbReference>
<dbReference type="NCBIfam" id="TIGR01494">
    <property type="entry name" value="ATPase_P-type"/>
    <property type="match status" value="1"/>
</dbReference>
<evidence type="ECO:0000256" key="3">
    <source>
        <dbReference type="ARBA" id="ARBA00022692"/>
    </source>
</evidence>
<dbReference type="InterPro" id="IPR027256">
    <property type="entry name" value="P-typ_ATPase_IB"/>
</dbReference>
<dbReference type="GO" id="GO:0046872">
    <property type="term" value="F:metal ion binding"/>
    <property type="evidence" value="ECO:0007669"/>
    <property type="project" value="UniProtKB-KW"/>
</dbReference>
<dbReference type="InterPro" id="IPR001757">
    <property type="entry name" value="P_typ_ATPase"/>
</dbReference>
<feature type="transmembrane region" description="Helical" evidence="8">
    <location>
        <begin position="36"/>
        <end position="56"/>
    </location>
</feature>
<feature type="domain" description="P-type ATPase A" evidence="9">
    <location>
        <begin position="116"/>
        <end position="218"/>
    </location>
</feature>
<keyword evidence="5" id="KW-1278">Translocase</keyword>
<name>A0A7S7RUL4_9ACTN</name>
<dbReference type="PRINTS" id="PR00119">
    <property type="entry name" value="CATATPASE"/>
</dbReference>
<dbReference type="SUPFAM" id="SSF81653">
    <property type="entry name" value="Calcium ATPase, transduction domain A"/>
    <property type="match status" value="1"/>
</dbReference>
<dbReference type="PRINTS" id="PR00941">
    <property type="entry name" value="CDATPASE"/>
</dbReference>
<dbReference type="KEGG" id="tio:INP52_00465"/>
<dbReference type="GO" id="GO:0019829">
    <property type="term" value="F:ATPase-coupled monoatomic cation transmembrane transporter activity"/>
    <property type="evidence" value="ECO:0007669"/>
    <property type="project" value="InterPro"/>
</dbReference>
<dbReference type="InterPro" id="IPR023299">
    <property type="entry name" value="ATPase_P-typ_cyto_dom_N"/>
</dbReference>
<dbReference type="Pfam" id="PF00122">
    <property type="entry name" value="E1-E2_ATPase"/>
    <property type="match status" value="1"/>
</dbReference>
<dbReference type="EMBL" id="CP063767">
    <property type="protein sequence ID" value="QOY60735.1"/>
    <property type="molecule type" value="Genomic_DNA"/>
</dbReference>
<evidence type="ECO:0000256" key="2">
    <source>
        <dbReference type="ARBA" id="ARBA00006024"/>
    </source>
</evidence>
<protein>
    <submittedName>
        <fullName evidence="10">Heavy metal translocating P-type ATPase</fullName>
    </submittedName>
</protein>
<feature type="transmembrane region" description="Helical" evidence="8">
    <location>
        <begin position="234"/>
        <end position="252"/>
    </location>
</feature>
<dbReference type="Pfam" id="PF00702">
    <property type="entry name" value="Hydrolase"/>
    <property type="match status" value="1"/>
</dbReference>
<dbReference type="Gene3D" id="3.40.1110.10">
    <property type="entry name" value="Calcium-transporting ATPase, cytoplasmic domain N"/>
    <property type="match status" value="1"/>
</dbReference>
<dbReference type="GO" id="GO:0005886">
    <property type="term" value="C:plasma membrane"/>
    <property type="evidence" value="ECO:0007669"/>
    <property type="project" value="UniProtKB-SubCell"/>
</dbReference>
<dbReference type="SFLD" id="SFLDG00002">
    <property type="entry name" value="C1.7:_P-type_atpase_like"/>
    <property type="match status" value="1"/>
</dbReference>
<evidence type="ECO:0000313" key="11">
    <source>
        <dbReference type="Proteomes" id="UP000593735"/>
    </source>
</evidence>